<dbReference type="PANTHER" id="PTHR43795">
    <property type="entry name" value="BIFUNCTIONAL ASPARTATE AMINOTRANSFERASE AND GLUTAMATE/ASPARTATE-PREPHENATE AMINOTRANSFERASE-RELATED"/>
    <property type="match status" value="1"/>
</dbReference>
<dbReference type="CDD" id="cd00609">
    <property type="entry name" value="AAT_like"/>
    <property type="match status" value="1"/>
</dbReference>
<dbReference type="GO" id="GO:0006520">
    <property type="term" value="P:amino acid metabolic process"/>
    <property type="evidence" value="ECO:0007669"/>
    <property type="project" value="TreeGrafter"/>
</dbReference>
<dbReference type="Gene3D" id="3.40.640.10">
    <property type="entry name" value="Type I PLP-dependent aspartate aminotransferase-like (Major domain)"/>
    <property type="match status" value="1"/>
</dbReference>
<evidence type="ECO:0000313" key="3">
    <source>
        <dbReference type="EMBL" id="EJT99533.1"/>
    </source>
</evidence>
<dbReference type="RefSeq" id="XP_040626431.1">
    <property type="nucleotide sequence ID" value="XM_040770450.1"/>
</dbReference>
<dbReference type="Gene3D" id="3.90.1150.10">
    <property type="entry name" value="Aspartate Aminotransferase, domain 1"/>
    <property type="match status" value="1"/>
</dbReference>
<dbReference type="PANTHER" id="PTHR43795:SF39">
    <property type="entry name" value="AMINOTRANSFERASE CLASS I_CLASSII DOMAIN-CONTAINING PROTEIN"/>
    <property type="match status" value="1"/>
</dbReference>
<keyword evidence="4" id="KW-1185">Reference proteome</keyword>
<dbReference type="OMA" id="MYGSEEF"/>
<dbReference type="InterPro" id="IPR004839">
    <property type="entry name" value="Aminotransferase_I/II_large"/>
</dbReference>
<dbReference type="OrthoDB" id="7042322at2759"/>
<evidence type="ECO:0000259" key="2">
    <source>
        <dbReference type="Pfam" id="PF00155"/>
    </source>
</evidence>
<dbReference type="GO" id="GO:0030170">
    <property type="term" value="F:pyridoxal phosphate binding"/>
    <property type="evidence" value="ECO:0007669"/>
    <property type="project" value="InterPro"/>
</dbReference>
<dbReference type="InterPro" id="IPR015421">
    <property type="entry name" value="PyrdxlP-dep_Trfase_major"/>
</dbReference>
<dbReference type="GeneID" id="63685512"/>
<dbReference type="SUPFAM" id="SSF53383">
    <property type="entry name" value="PLP-dependent transferases"/>
    <property type="match status" value="1"/>
</dbReference>
<protein>
    <submittedName>
        <fullName evidence="3">PLP-dependent transferase</fullName>
    </submittedName>
</protein>
<feature type="domain" description="Aminotransferase class I/classII large" evidence="2">
    <location>
        <begin position="45"/>
        <end position="419"/>
    </location>
</feature>
<dbReference type="HOGENOM" id="CLU_017584_1_2_1"/>
<keyword evidence="3" id="KW-0808">Transferase</keyword>
<dbReference type="InterPro" id="IPR015422">
    <property type="entry name" value="PyrdxlP-dep_Trfase_small"/>
</dbReference>
<sequence>MGDSTENAPHLSQRGAHLLSSYGRSTQSAKEILTDGYNSTNPDGWINLNASQNTLQHPELLRFLRSKFDLADVEFKIGDDLSGSRRLLRALAAFLNRHFGPWKEVEEEEIILGAGCAPVTEQLLMYLADPGEGILLPTPSFSGYKHDCMVRNGLRPVFVHAKMEDHFSTSAIPAFEHALKRAQEQGTTIRAVLLCNPNNPLGRCYPQAALLAYARFCETHNLHFVCDEIFAQSTFSSDLPNPVPFVSALSLDLAAEGCDPARVHVLYGLSKDFNANGLRGGALISRNRQLLGALRTTSHYIKMSSATALLWALVLEDKGWWETFVQENRRRLGRAYAYVTAWLRFHQIPYYPASAGHYISVNLRQFFPSHDAEGNDIGEEEEAKDDLLNRMLNKGKVLLGSAAGFNFPEKGWFRLCYSAPDGDVLPGLRRLEKMFDLPEWDGGSGL</sequence>
<organism evidence="3 4">
    <name type="scientific">Dacryopinax primogenitus (strain DJM 731)</name>
    <name type="common">Brown rot fungus</name>
    <dbReference type="NCBI Taxonomy" id="1858805"/>
    <lineage>
        <taxon>Eukaryota</taxon>
        <taxon>Fungi</taxon>
        <taxon>Dikarya</taxon>
        <taxon>Basidiomycota</taxon>
        <taxon>Agaricomycotina</taxon>
        <taxon>Dacrymycetes</taxon>
        <taxon>Dacrymycetales</taxon>
        <taxon>Dacrymycetaceae</taxon>
        <taxon>Dacryopinax</taxon>
    </lineage>
</organism>
<keyword evidence="1" id="KW-0663">Pyridoxal phosphate</keyword>
<dbReference type="EMBL" id="JH795869">
    <property type="protein sequence ID" value="EJT99533.1"/>
    <property type="molecule type" value="Genomic_DNA"/>
</dbReference>
<proteinExistence type="predicted"/>
<dbReference type="AlphaFoldDB" id="M5FTT3"/>
<evidence type="ECO:0000256" key="1">
    <source>
        <dbReference type="ARBA" id="ARBA00022898"/>
    </source>
</evidence>
<gene>
    <name evidence="3" type="ORF">DACRYDRAFT_117764</name>
</gene>
<evidence type="ECO:0000313" key="4">
    <source>
        <dbReference type="Proteomes" id="UP000030653"/>
    </source>
</evidence>
<reference evidence="3 4" key="1">
    <citation type="journal article" date="2012" name="Science">
        <title>The Paleozoic origin of enzymatic lignin decomposition reconstructed from 31 fungal genomes.</title>
        <authorList>
            <person name="Floudas D."/>
            <person name="Binder M."/>
            <person name="Riley R."/>
            <person name="Barry K."/>
            <person name="Blanchette R.A."/>
            <person name="Henrissat B."/>
            <person name="Martinez A.T."/>
            <person name="Otillar R."/>
            <person name="Spatafora J.W."/>
            <person name="Yadav J.S."/>
            <person name="Aerts A."/>
            <person name="Benoit I."/>
            <person name="Boyd A."/>
            <person name="Carlson A."/>
            <person name="Copeland A."/>
            <person name="Coutinho P.M."/>
            <person name="de Vries R.P."/>
            <person name="Ferreira P."/>
            <person name="Findley K."/>
            <person name="Foster B."/>
            <person name="Gaskell J."/>
            <person name="Glotzer D."/>
            <person name="Gorecki P."/>
            <person name="Heitman J."/>
            <person name="Hesse C."/>
            <person name="Hori C."/>
            <person name="Igarashi K."/>
            <person name="Jurgens J.A."/>
            <person name="Kallen N."/>
            <person name="Kersten P."/>
            <person name="Kohler A."/>
            <person name="Kuees U."/>
            <person name="Kumar T.K.A."/>
            <person name="Kuo A."/>
            <person name="LaButti K."/>
            <person name="Larrondo L.F."/>
            <person name="Lindquist E."/>
            <person name="Ling A."/>
            <person name="Lombard V."/>
            <person name="Lucas S."/>
            <person name="Lundell T."/>
            <person name="Martin R."/>
            <person name="McLaughlin D.J."/>
            <person name="Morgenstern I."/>
            <person name="Morin E."/>
            <person name="Murat C."/>
            <person name="Nagy L.G."/>
            <person name="Nolan M."/>
            <person name="Ohm R.A."/>
            <person name="Patyshakuliyeva A."/>
            <person name="Rokas A."/>
            <person name="Ruiz-Duenas F.J."/>
            <person name="Sabat G."/>
            <person name="Salamov A."/>
            <person name="Samejima M."/>
            <person name="Schmutz J."/>
            <person name="Slot J.C."/>
            <person name="St John F."/>
            <person name="Stenlid J."/>
            <person name="Sun H."/>
            <person name="Sun S."/>
            <person name="Syed K."/>
            <person name="Tsang A."/>
            <person name="Wiebenga A."/>
            <person name="Young D."/>
            <person name="Pisabarro A."/>
            <person name="Eastwood D.C."/>
            <person name="Martin F."/>
            <person name="Cullen D."/>
            <person name="Grigoriev I.V."/>
            <person name="Hibbett D.S."/>
        </authorList>
    </citation>
    <scope>NUCLEOTIDE SEQUENCE [LARGE SCALE GENOMIC DNA]</scope>
    <source>
        <strain evidence="3 4">DJM-731 SS1</strain>
    </source>
</reference>
<dbReference type="Pfam" id="PF00155">
    <property type="entry name" value="Aminotran_1_2"/>
    <property type="match status" value="1"/>
</dbReference>
<dbReference type="STRING" id="1858805.M5FTT3"/>
<dbReference type="InterPro" id="IPR015424">
    <property type="entry name" value="PyrdxlP-dep_Trfase"/>
</dbReference>
<dbReference type="InterPro" id="IPR050478">
    <property type="entry name" value="Ethylene_sulfur-biosynth"/>
</dbReference>
<accession>M5FTT3</accession>
<dbReference type="GO" id="GO:0008483">
    <property type="term" value="F:transaminase activity"/>
    <property type="evidence" value="ECO:0007669"/>
    <property type="project" value="TreeGrafter"/>
</dbReference>
<dbReference type="Proteomes" id="UP000030653">
    <property type="component" value="Unassembled WGS sequence"/>
</dbReference>
<name>M5FTT3_DACPD</name>
<dbReference type="PRINTS" id="PR00753">
    <property type="entry name" value="ACCSYNTHASE"/>
</dbReference>